<keyword evidence="15" id="KW-1185">Reference proteome</keyword>
<evidence type="ECO:0000256" key="5">
    <source>
        <dbReference type="ARBA" id="ARBA00022490"/>
    </source>
</evidence>
<comment type="function">
    <text evidence="9">E1-like activating enzyme involved in the 2 ubiquitin-like systems required for cytoplasm to vacuole transport (Cvt) and autophagy. Activates ATG12 for its conjugation with ATG5 and ATG8 for its conjugation with phosphatidylethanolamine. Both systems are needed for the ATG8 association to Cvt vesicles and autophagosomes membranes. Autophagy is essential for maintenance of amino acid levels and protein synthesis under nitrogen starvation. Required for selective autophagic degradation of the nucleus (nucleophagy) as well as for mitophagy which contributes to regulate mitochondrial quantity and quality by eliminating the mitochondria to a basal level to fulfill cellular energy requirements and preventing excess ROS production. Plays a role in the regulation of filamentous growth and chronological longevity.</text>
</comment>
<dbReference type="Pfam" id="PF16420">
    <property type="entry name" value="ATG7_N"/>
    <property type="match status" value="1"/>
</dbReference>
<dbReference type="GO" id="GO:0032446">
    <property type="term" value="P:protein modification by small protein conjugation"/>
    <property type="evidence" value="ECO:0007669"/>
    <property type="project" value="EnsemblFungi"/>
</dbReference>
<dbReference type="GO" id="GO:0019778">
    <property type="term" value="F:Atg12 activating enzyme activity"/>
    <property type="evidence" value="ECO:0007669"/>
    <property type="project" value="EnsemblFungi"/>
</dbReference>
<dbReference type="InterPro" id="IPR006285">
    <property type="entry name" value="Atg7"/>
</dbReference>
<keyword evidence="6 11" id="KW-0833">Ubl conjugation pathway</keyword>
<dbReference type="SUPFAM" id="SSF69572">
    <property type="entry name" value="Activating enzymes of the ubiquitin-like proteins"/>
    <property type="match status" value="1"/>
</dbReference>
<comment type="similarity">
    <text evidence="1 11">Belongs to the ATG7 family.</text>
</comment>
<sequence>MTATSKPQGTKSIKYVTTQSFVESSFFTRLSQLKLDQFKLDSSRVAVKGFITNPTKLNKFNDVPILNFDQDSFESTKDSSKVYISGELLNVNTIEEFKSLDKPGLLNSWGQEMYQDIIHSEVLDYRKFNKFHMLSFSDLKKYKFYYWLAYPILSNTWSLNNAELEVDPGVIRLIESDLENGFHQFYQLYDGKLHKRIDIDKDHTFVFIDLCLNREKRSSNQVKNYLYYLAYKGVKEISLITYRRNGTSVKESLSLDSYSDPPKFSGWERTSQGKLSPKLADLGSLIDPMQLAEQAVELNLKLMKWRIAPDIDLDIIKEQRVLLLGAGTLGSYVARALMGWGVRRITFVDNGRISYSNPVRQPLFNFEDCFSDNGQGEIKALKAAENMKKIFPGVDTVGYNLEVPMIGHPVTDEPKQKQNYETLCKLFDENDVVFLLMDSRESRWLPTLLGAVKDKIVINAALGFDSFLVMRHGSLKQSERLGCYYCNDVVAPNDSLSDRTLDQMCTVTRPGGALMASSLAVELLVSILQHPEKNIAPHESQTKFGKVPHQIRGFLHNFEQTKLYAPNYSHCSACSTAVIDAYKEGGWSFVKQCLDSSQYLEDICGLTKVQEEAELATKQLIEDMSLEDDEDAEWLD</sequence>
<evidence type="ECO:0000256" key="2">
    <source>
        <dbReference type="ARBA" id="ARBA00011738"/>
    </source>
</evidence>
<name>C5M3M9_CANTT</name>
<dbReference type="GO" id="GO:0006995">
    <property type="term" value="P:cellular response to nitrogen starvation"/>
    <property type="evidence" value="ECO:0007669"/>
    <property type="project" value="TreeGrafter"/>
</dbReference>
<evidence type="ECO:0000256" key="10">
    <source>
        <dbReference type="PIRSR" id="PIRSR606285-1"/>
    </source>
</evidence>
<dbReference type="InterPro" id="IPR000594">
    <property type="entry name" value="ThiF_NAD_FAD-bd"/>
</dbReference>
<dbReference type="KEGG" id="ctp:CTRG_00668"/>
<dbReference type="GO" id="GO:0032258">
    <property type="term" value="P:cytoplasm to vacuole targeting by the Cvt pathway"/>
    <property type="evidence" value="ECO:0007669"/>
    <property type="project" value="EnsemblFungi"/>
</dbReference>
<feature type="domain" description="THIF-type NAD/FAD binding fold" evidence="12">
    <location>
        <begin position="305"/>
        <end position="537"/>
    </location>
</feature>
<dbReference type="GO" id="GO:0097632">
    <property type="term" value="C:extrinsic component of phagophore assembly site membrane"/>
    <property type="evidence" value="ECO:0007669"/>
    <property type="project" value="EnsemblFungi"/>
</dbReference>
<dbReference type="Gene3D" id="3.40.140.70">
    <property type="entry name" value="Ubiquitin-like modifier-activating enzyme ATG7 N-terminal domain"/>
    <property type="match status" value="1"/>
</dbReference>
<dbReference type="eggNOG" id="KOG2337">
    <property type="taxonomic scope" value="Eukaryota"/>
</dbReference>
<dbReference type="PANTHER" id="PTHR10953:SF3">
    <property type="entry name" value="UBIQUITIN-LIKE MODIFIER-ACTIVATING ENZYME ATG7"/>
    <property type="match status" value="1"/>
</dbReference>
<dbReference type="InterPro" id="IPR045886">
    <property type="entry name" value="ThiF/MoeB/HesA"/>
</dbReference>
<proteinExistence type="inferred from homology"/>
<dbReference type="Proteomes" id="UP000002037">
    <property type="component" value="Unassembled WGS sequence"/>
</dbReference>
<dbReference type="InterPro" id="IPR042523">
    <property type="entry name" value="Atg7_N_2"/>
</dbReference>
<dbReference type="GeneID" id="8296818"/>
<dbReference type="GO" id="GO:0042802">
    <property type="term" value="F:identical protein binding"/>
    <property type="evidence" value="ECO:0007669"/>
    <property type="project" value="EnsemblFungi"/>
</dbReference>
<dbReference type="NCBIfam" id="TIGR01381">
    <property type="entry name" value="E1_like_apg7"/>
    <property type="match status" value="1"/>
</dbReference>
<dbReference type="RefSeq" id="XP_002545887.1">
    <property type="nucleotide sequence ID" value="XM_002545841.1"/>
</dbReference>
<evidence type="ECO:0000256" key="1">
    <source>
        <dbReference type="ARBA" id="ARBA00010931"/>
    </source>
</evidence>
<feature type="active site" description="Glycyl thioester intermediate" evidence="10">
    <location>
        <position position="505"/>
    </location>
</feature>
<reference evidence="14 15" key="1">
    <citation type="journal article" date="2009" name="Nature">
        <title>Evolution of pathogenicity and sexual reproduction in eight Candida genomes.</title>
        <authorList>
            <person name="Butler G."/>
            <person name="Rasmussen M.D."/>
            <person name="Lin M.F."/>
            <person name="Santos M.A."/>
            <person name="Sakthikumar S."/>
            <person name="Munro C.A."/>
            <person name="Rheinbay E."/>
            <person name="Grabherr M."/>
            <person name="Forche A."/>
            <person name="Reedy J.L."/>
            <person name="Agrafioti I."/>
            <person name="Arnaud M.B."/>
            <person name="Bates S."/>
            <person name="Brown A.J."/>
            <person name="Brunke S."/>
            <person name="Costanzo M.C."/>
            <person name="Fitzpatrick D.A."/>
            <person name="de Groot P.W."/>
            <person name="Harris D."/>
            <person name="Hoyer L.L."/>
            <person name="Hube B."/>
            <person name="Klis F.M."/>
            <person name="Kodira C."/>
            <person name="Lennard N."/>
            <person name="Logue M.E."/>
            <person name="Martin R."/>
            <person name="Neiman A.M."/>
            <person name="Nikolaou E."/>
            <person name="Quail M.A."/>
            <person name="Quinn J."/>
            <person name="Santos M.C."/>
            <person name="Schmitzberger F.F."/>
            <person name="Sherlock G."/>
            <person name="Shah P."/>
            <person name="Silverstein K.A."/>
            <person name="Skrzypek M.S."/>
            <person name="Soll D."/>
            <person name="Staggs R."/>
            <person name="Stansfield I."/>
            <person name="Stumpf M.P."/>
            <person name="Sudbery P.E."/>
            <person name="Srikantha T."/>
            <person name="Zeng Q."/>
            <person name="Berman J."/>
            <person name="Berriman M."/>
            <person name="Heitman J."/>
            <person name="Gow N.A."/>
            <person name="Lorenz M.C."/>
            <person name="Birren B.W."/>
            <person name="Kellis M."/>
            <person name="Cuomo C.A."/>
        </authorList>
    </citation>
    <scope>NUCLEOTIDE SEQUENCE [LARGE SCALE GENOMIC DNA]</scope>
    <source>
        <strain evidence="15">ATCC MYA-3404 / T1</strain>
    </source>
</reference>
<evidence type="ECO:0000313" key="14">
    <source>
        <dbReference type="EMBL" id="EER35929.1"/>
    </source>
</evidence>
<dbReference type="Gene3D" id="3.40.140.100">
    <property type="entry name" value="Ubiquitin-like modifier-activating enzyme ATG7 C-terminal domain"/>
    <property type="match status" value="1"/>
</dbReference>
<evidence type="ECO:0000256" key="8">
    <source>
        <dbReference type="ARBA" id="ARBA00023006"/>
    </source>
</evidence>
<evidence type="ECO:0000313" key="15">
    <source>
        <dbReference type="Proteomes" id="UP000002037"/>
    </source>
</evidence>
<evidence type="ECO:0000256" key="7">
    <source>
        <dbReference type="ARBA" id="ARBA00022927"/>
    </source>
</evidence>
<evidence type="ECO:0000256" key="3">
    <source>
        <dbReference type="ARBA" id="ARBA00017647"/>
    </source>
</evidence>
<dbReference type="GO" id="GO:0034727">
    <property type="term" value="P:piecemeal microautophagy of the nucleus"/>
    <property type="evidence" value="ECO:0007669"/>
    <property type="project" value="EnsemblFungi"/>
</dbReference>
<evidence type="ECO:0000256" key="4">
    <source>
        <dbReference type="ARBA" id="ARBA00022448"/>
    </source>
</evidence>
<dbReference type="Gene3D" id="3.40.50.720">
    <property type="entry name" value="NAD(P)-binding Rossmann-like Domain"/>
    <property type="match status" value="1"/>
</dbReference>
<feature type="domain" description="Ubiquitin-like modifier-activating enzyme Atg7 N-terminal" evidence="13">
    <location>
        <begin position="14"/>
        <end position="285"/>
    </location>
</feature>
<evidence type="ECO:0000259" key="12">
    <source>
        <dbReference type="Pfam" id="PF00899"/>
    </source>
</evidence>
<dbReference type="GO" id="GO:0019779">
    <property type="term" value="F:Atg8 activating enzyme activity"/>
    <property type="evidence" value="ECO:0007669"/>
    <property type="project" value="EnsemblFungi"/>
</dbReference>
<comment type="subunit">
    <text evidence="2 11">Homodimer.</text>
</comment>
<dbReference type="InterPro" id="IPR032197">
    <property type="entry name" value="Atg7_N"/>
</dbReference>
<dbReference type="GO" id="GO:0000422">
    <property type="term" value="P:autophagy of mitochondrion"/>
    <property type="evidence" value="ECO:0007669"/>
    <property type="project" value="EnsemblFungi"/>
</dbReference>
<keyword evidence="7 11" id="KW-0653">Protein transport</keyword>
<dbReference type="OrthoDB" id="338614at2759"/>
<dbReference type="VEuPathDB" id="FungiDB:CTRG_00668"/>
<organism evidence="14 15">
    <name type="scientific">Candida tropicalis (strain ATCC MYA-3404 / T1)</name>
    <name type="common">Yeast</name>
    <dbReference type="NCBI Taxonomy" id="294747"/>
    <lineage>
        <taxon>Eukaryota</taxon>
        <taxon>Fungi</taxon>
        <taxon>Dikarya</taxon>
        <taxon>Ascomycota</taxon>
        <taxon>Saccharomycotina</taxon>
        <taxon>Pichiomycetes</taxon>
        <taxon>Debaryomycetaceae</taxon>
        <taxon>Candida/Lodderomyces clade</taxon>
        <taxon>Candida</taxon>
    </lineage>
</organism>
<evidence type="ECO:0000256" key="6">
    <source>
        <dbReference type="ARBA" id="ARBA00022786"/>
    </source>
</evidence>
<protein>
    <recommendedName>
        <fullName evidence="3 11">Ubiquitin-like modifier-activating enzyme ATG7</fullName>
    </recommendedName>
    <alternativeName>
        <fullName evidence="11">Autophagy-related protein 7</fullName>
    </alternativeName>
</protein>
<dbReference type="GO" id="GO:0000045">
    <property type="term" value="P:autophagosome assembly"/>
    <property type="evidence" value="ECO:0007669"/>
    <property type="project" value="TreeGrafter"/>
</dbReference>
<dbReference type="PANTHER" id="PTHR10953">
    <property type="entry name" value="UBIQUITIN-ACTIVATING ENZYME E1"/>
    <property type="match status" value="1"/>
</dbReference>
<dbReference type="InterPro" id="IPR042522">
    <property type="entry name" value="Atg7_N_1"/>
</dbReference>
<dbReference type="STRING" id="294747.C5M3M9"/>
<dbReference type="FunFam" id="3.40.50.720:FF:000243">
    <property type="entry name" value="Ubiquitin-like modifier-activating enzyme ATG7"/>
    <property type="match status" value="1"/>
</dbReference>
<gene>
    <name evidence="14" type="ORF">CTRG_00668</name>
</gene>
<keyword evidence="4 11" id="KW-0813">Transport</keyword>
<comment type="subcellular location">
    <subcellularLocation>
        <location evidence="11">Cytoplasm</location>
    </subcellularLocation>
    <subcellularLocation>
        <location evidence="11">Preautophagosomal structure</location>
    </subcellularLocation>
</comment>
<dbReference type="Pfam" id="PF00899">
    <property type="entry name" value="ThiF"/>
    <property type="match status" value="1"/>
</dbReference>
<dbReference type="HOGENOM" id="CLU_012998_2_1_1"/>
<dbReference type="GO" id="GO:0005829">
    <property type="term" value="C:cytosol"/>
    <property type="evidence" value="ECO:0007669"/>
    <property type="project" value="EnsemblFungi"/>
</dbReference>
<evidence type="ECO:0000259" key="13">
    <source>
        <dbReference type="Pfam" id="PF16420"/>
    </source>
</evidence>
<evidence type="ECO:0000256" key="9">
    <source>
        <dbReference type="ARBA" id="ARBA00024930"/>
    </source>
</evidence>
<keyword evidence="5 11" id="KW-0963">Cytoplasm</keyword>
<dbReference type="AlphaFoldDB" id="C5M3M9"/>
<keyword evidence="8 11" id="KW-0072">Autophagy</keyword>
<dbReference type="EMBL" id="GG692395">
    <property type="protein sequence ID" value="EER35929.1"/>
    <property type="molecule type" value="Genomic_DNA"/>
</dbReference>
<dbReference type="InterPro" id="IPR035985">
    <property type="entry name" value="Ubiquitin-activating_enz"/>
</dbReference>
<evidence type="ECO:0000256" key="11">
    <source>
        <dbReference type="RuleBase" id="RU366022"/>
    </source>
</evidence>
<accession>C5M3M9</accession>